<sequence>MIFSSQAPSDVRTGQPEGHGTHVRNHRSERCAAIGISMVAYRSRDLKQPPSEIIGTFQNIVEFKIRSLAFGISATKYDI</sequence>
<organism evidence="2 3">
    <name type="scientific">Grifola frondosa</name>
    <name type="common">Maitake</name>
    <name type="synonym">Polyporus frondosus</name>
    <dbReference type="NCBI Taxonomy" id="5627"/>
    <lineage>
        <taxon>Eukaryota</taxon>
        <taxon>Fungi</taxon>
        <taxon>Dikarya</taxon>
        <taxon>Basidiomycota</taxon>
        <taxon>Agaricomycotina</taxon>
        <taxon>Agaricomycetes</taxon>
        <taxon>Polyporales</taxon>
        <taxon>Grifolaceae</taxon>
        <taxon>Grifola</taxon>
    </lineage>
</organism>
<keyword evidence="3" id="KW-1185">Reference proteome</keyword>
<protein>
    <submittedName>
        <fullName evidence="2">Uncharacterized protein</fullName>
    </submittedName>
</protein>
<evidence type="ECO:0000256" key="1">
    <source>
        <dbReference type="SAM" id="MobiDB-lite"/>
    </source>
</evidence>
<name>A0A1C7LXN4_GRIFR</name>
<dbReference type="Proteomes" id="UP000092993">
    <property type="component" value="Unassembled WGS sequence"/>
</dbReference>
<feature type="region of interest" description="Disordered" evidence="1">
    <location>
        <begin position="1"/>
        <end position="27"/>
    </location>
</feature>
<proteinExistence type="predicted"/>
<gene>
    <name evidence="2" type="ORF">A0H81_11170</name>
</gene>
<accession>A0A1C7LXN4</accession>
<reference evidence="2 3" key="1">
    <citation type="submission" date="2016-03" db="EMBL/GenBank/DDBJ databases">
        <title>Whole genome sequencing of Grifola frondosa 9006-11.</title>
        <authorList>
            <person name="Min B."/>
            <person name="Park H."/>
            <person name="Kim J.-G."/>
            <person name="Cho H."/>
            <person name="Oh Y.-L."/>
            <person name="Kong W.-S."/>
            <person name="Choi I.-G."/>
        </authorList>
    </citation>
    <scope>NUCLEOTIDE SEQUENCE [LARGE SCALE GENOMIC DNA]</scope>
    <source>
        <strain evidence="2 3">9006-11</strain>
    </source>
</reference>
<comment type="caution">
    <text evidence="2">The sequence shown here is derived from an EMBL/GenBank/DDBJ whole genome shotgun (WGS) entry which is preliminary data.</text>
</comment>
<evidence type="ECO:0000313" key="2">
    <source>
        <dbReference type="EMBL" id="OBZ68877.1"/>
    </source>
</evidence>
<evidence type="ECO:0000313" key="3">
    <source>
        <dbReference type="Proteomes" id="UP000092993"/>
    </source>
</evidence>
<dbReference type="AlphaFoldDB" id="A0A1C7LXN4"/>
<dbReference type="EMBL" id="LUGG01000019">
    <property type="protein sequence ID" value="OBZ68877.1"/>
    <property type="molecule type" value="Genomic_DNA"/>
</dbReference>